<evidence type="ECO:0000259" key="4">
    <source>
        <dbReference type="Pfam" id="PF02872"/>
    </source>
</evidence>
<keyword evidence="2" id="KW-0547">Nucleotide-binding</keyword>
<dbReference type="PRINTS" id="PR01607">
    <property type="entry name" value="APYRASEFAMLY"/>
</dbReference>
<keyword evidence="2" id="KW-0378">Hydrolase</keyword>
<dbReference type="InterPro" id="IPR036907">
    <property type="entry name" value="5'-Nucleotdase_C_sf"/>
</dbReference>
<dbReference type="Gene3D" id="3.90.780.10">
    <property type="entry name" value="5'-Nucleotidase, C-terminal domain"/>
    <property type="match status" value="1"/>
</dbReference>
<comment type="similarity">
    <text evidence="2">Belongs to the 5'-nucleotidase family.</text>
</comment>
<dbReference type="InterPro" id="IPR029052">
    <property type="entry name" value="Metallo-depent_PP-like"/>
</dbReference>
<evidence type="ECO:0000259" key="3">
    <source>
        <dbReference type="Pfam" id="PF00149"/>
    </source>
</evidence>
<dbReference type="InterPro" id="IPR008334">
    <property type="entry name" value="5'-Nucleotdase_C"/>
</dbReference>
<dbReference type="Gene3D" id="3.60.21.10">
    <property type="match status" value="1"/>
</dbReference>
<dbReference type="Pfam" id="PF00149">
    <property type="entry name" value="Metallophos"/>
    <property type="match status" value="1"/>
</dbReference>
<dbReference type="Pfam" id="PF02872">
    <property type="entry name" value="5_nucleotid_C"/>
    <property type="match status" value="1"/>
</dbReference>
<accession>A0ABW8AMH4</accession>
<dbReference type="PANTHER" id="PTHR11575:SF24">
    <property type="entry name" value="5'-NUCLEOTIDASE"/>
    <property type="match status" value="1"/>
</dbReference>
<keyword evidence="1" id="KW-0732">Signal</keyword>
<keyword evidence="6" id="KW-1185">Reference proteome</keyword>
<evidence type="ECO:0000313" key="6">
    <source>
        <dbReference type="Proteomes" id="UP001612915"/>
    </source>
</evidence>
<dbReference type="SUPFAM" id="SSF56300">
    <property type="entry name" value="Metallo-dependent phosphatases"/>
    <property type="match status" value="1"/>
</dbReference>
<protein>
    <submittedName>
        <fullName evidence="5">Bifunctional metallophosphatase/5'-nucleotidase</fullName>
    </submittedName>
</protein>
<evidence type="ECO:0000256" key="1">
    <source>
        <dbReference type="ARBA" id="ARBA00022729"/>
    </source>
</evidence>
<feature type="domain" description="Calcineurin-like phosphoesterase" evidence="3">
    <location>
        <begin position="57"/>
        <end position="310"/>
    </location>
</feature>
<dbReference type="InterPro" id="IPR004843">
    <property type="entry name" value="Calcineurin-like_PHP"/>
</dbReference>
<organism evidence="5 6">
    <name type="scientific">Spongisporangium articulatum</name>
    <dbReference type="NCBI Taxonomy" id="3362603"/>
    <lineage>
        <taxon>Bacteria</taxon>
        <taxon>Bacillati</taxon>
        <taxon>Actinomycetota</taxon>
        <taxon>Actinomycetes</taxon>
        <taxon>Kineosporiales</taxon>
        <taxon>Kineosporiaceae</taxon>
        <taxon>Spongisporangium</taxon>
    </lineage>
</organism>
<reference evidence="5 6" key="1">
    <citation type="submission" date="2024-10" db="EMBL/GenBank/DDBJ databases">
        <title>The Natural Products Discovery Center: Release of the First 8490 Sequenced Strains for Exploring Actinobacteria Biosynthetic Diversity.</title>
        <authorList>
            <person name="Kalkreuter E."/>
            <person name="Kautsar S.A."/>
            <person name="Yang D."/>
            <person name="Bader C.D."/>
            <person name="Teijaro C.N."/>
            <person name="Fluegel L."/>
            <person name="Davis C.M."/>
            <person name="Simpson J.R."/>
            <person name="Lauterbach L."/>
            <person name="Steele A.D."/>
            <person name="Gui C."/>
            <person name="Meng S."/>
            <person name="Li G."/>
            <person name="Viehrig K."/>
            <person name="Ye F."/>
            <person name="Su P."/>
            <person name="Kiefer A.F."/>
            <person name="Nichols A."/>
            <person name="Cepeda A.J."/>
            <person name="Yan W."/>
            <person name="Fan B."/>
            <person name="Jiang Y."/>
            <person name="Adhikari A."/>
            <person name="Zheng C.-J."/>
            <person name="Schuster L."/>
            <person name="Cowan T.M."/>
            <person name="Smanski M.J."/>
            <person name="Chevrette M.G."/>
            <person name="De Carvalho L.P.S."/>
            <person name="Shen B."/>
        </authorList>
    </citation>
    <scope>NUCLEOTIDE SEQUENCE [LARGE SCALE GENOMIC DNA]</scope>
    <source>
        <strain evidence="5 6">NPDC049639</strain>
    </source>
</reference>
<sequence length="581" mass="60833">MRRQTVRSSMLAAGAALGVGLVGWLVPSTLSGPQAAAQSNNTAVEPAAAGKTVKAQLLAINDFHGHLESKGLSISARTATSHGPGYVPAGGAAYLAAKLKQLKRENKNSLVVSAGDMVGASPMISGYFHDEPTVEAMNKMVDVGAVGNHEFDEGSKELRRMVNGGCGPSHSCAAHTYKGVTFDLLAANVVVRRTGKPMLPPTVVRSVGGAKIGFIGVTTIDTPKLLIPSGVVDIAFLDPVETIRKYAPRLRAQGADAVVVIAHEGAAQNDGSTSKTSGINACDDVRGPVVDITKAVASQVDAVVSGHTHKAYNCRVDGTLLTEAATYGRLVTKIDLTIDTGAHQVVKSSAKNVVVDHDRKPDAAVAKVVKTYEKLIATKASKSVGTLTKAADRAPSRSGETRLGGLVADAQLAATRKTKAKAQLAIVQRGVLRGDLPKGKVTTEDVYLAQPQAVKLITKTFTGKQLDAALEGQFCNDASTTNDRMVPLNPSANFTYRYDTSKPCGKRIRMADTTLDGKAITSTGKYRVTINAFLAAGVDGMAGFAEGTKAVTGVTDQQALTQYLKAKKTVTPPSRTRVRPL</sequence>
<dbReference type="InterPro" id="IPR006179">
    <property type="entry name" value="5_nucleotidase/apyrase"/>
</dbReference>
<feature type="domain" description="5'-Nucleotidase C-terminal" evidence="4">
    <location>
        <begin position="384"/>
        <end position="545"/>
    </location>
</feature>
<dbReference type="Proteomes" id="UP001612915">
    <property type="component" value="Unassembled WGS sequence"/>
</dbReference>
<dbReference type="SUPFAM" id="SSF55816">
    <property type="entry name" value="5'-nucleotidase (syn. UDP-sugar hydrolase), C-terminal domain"/>
    <property type="match status" value="1"/>
</dbReference>
<dbReference type="EMBL" id="JBITLV010000002">
    <property type="protein sequence ID" value="MFI7587298.1"/>
    <property type="molecule type" value="Genomic_DNA"/>
</dbReference>
<dbReference type="RefSeq" id="WP_398278638.1">
    <property type="nucleotide sequence ID" value="NZ_JBITLV010000002.1"/>
</dbReference>
<name>A0ABW8AMH4_9ACTN</name>
<proteinExistence type="inferred from homology"/>
<evidence type="ECO:0000313" key="5">
    <source>
        <dbReference type="EMBL" id="MFI7587298.1"/>
    </source>
</evidence>
<evidence type="ECO:0000256" key="2">
    <source>
        <dbReference type="RuleBase" id="RU362119"/>
    </source>
</evidence>
<comment type="caution">
    <text evidence="5">The sequence shown here is derived from an EMBL/GenBank/DDBJ whole genome shotgun (WGS) entry which is preliminary data.</text>
</comment>
<dbReference type="PANTHER" id="PTHR11575">
    <property type="entry name" value="5'-NUCLEOTIDASE-RELATED"/>
    <property type="match status" value="1"/>
</dbReference>
<gene>
    <name evidence="5" type="ORF">ACIB24_09515</name>
</gene>